<dbReference type="AlphaFoldDB" id="A0A6G1JUL2"/>
<protein>
    <submittedName>
        <fullName evidence="3">Iron reductase domain protein</fullName>
    </submittedName>
</protein>
<organism evidence="3 4">
    <name type="scientific">Pleomassaria siparia CBS 279.74</name>
    <dbReference type="NCBI Taxonomy" id="1314801"/>
    <lineage>
        <taxon>Eukaryota</taxon>
        <taxon>Fungi</taxon>
        <taxon>Dikarya</taxon>
        <taxon>Ascomycota</taxon>
        <taxon>Pezizomycotina</taxon>
        <taxon>Dothideomycetes</taxon>
        <taxon>Pleosporomycetidae</taxon>
        <taxon>Pleosporales</taxon>
        <taxon>Pleomassariaceae</taxon>
        <taxon>Pleomassaria</taxon>
    </lineage>
</organism>
<evidence type="ECO:0000313" key="3">
    <source>
        <dbReference type="EMBL" id="KAF2703911.1"/>
    </source>
</evidence>
<dbReference type="Proteomes" id="UP000799428">
    <property type="component" value="Unassembled WGS sequence"/>
</dbReference>
<dbReference type="Pfam" id="PF16010">
    <property type="entry name" value="CDH-cyt"/>
    <property type="match status" value="1"/>
</dbReference>
<dbReference type="InterPro" id="IPR015920">
    <property type="entry name" value="Cellobiose_DH-like_cyt"/>
</dbReference>
<feature type="signal peptide" evidence="1">
    <location>
        <begin position="1"/>
        <end position="19"/>
    </location>
</feature>
<keyword evidence="1" id="KW-0732">Signal</keyword>
<reference evidence="3" key="1">
    <citation type="journal article" date="2020" name="Stud. Mycol.">
        <title>101 Dothideomycetes genomes: a test case for predicting lifestyles and emergence of pathogens.</title>
        <authorList>
            <person name="Haridas S."/>
            <person name="Albert R."/>
            <person name="Binder M."/>
            <person name="Bloem J."/>
            <person name="Labutti K."/>
            <person name="Salamov A."/>
            <person name="Andreopoulos B."/>
            <person name="Baker S."/>
            <person name="Barry K."/>
            <person name="Bills G."/>
            <person name="Bluhm B."/>
            <person name="Cannon C."/>
            <person name="Castanera R."/>
            <person name="Culley D."/>
            <person name="Daum C."/>
            <person name="Ezra D."/>
            <person name="Gonzalez J."/>
            <person name="Henrissat B."/>
            <person name="Kuo A."/>
            <person name="Liang C."/>
            <person name="Lipzen A."/>
            <person name="Lutzoni F."/>
            <person name="Magnuson J."/>
            <person name="Mondo S."/>
            <person name="Nolan M."/>
            <person name="Ohm R."/>
            <person name="Pangilinan J."/>
            <person name="Park H.-J."/>
            <person name="Ramirez L."/>
            <person name="Alfaro M."/>
            <person name="Sun H."/>
            <person name="Tritt A."/>
            <person name="Yoshinaga Y."/>
            <person name="Zwiers L.-H."/>
            <person name="Turgeon B."/>
            <person name="Goodwin S."/>
            <person name="Spatafora J."/>
            <person name="Crous P."/>
            <person name="Grigoriev I."/>
        </authorList>
    </citation>
    <scope>NUCLEOTIDE SEQUENCE</scope>
    <source>
        <strain evidence="3">CBS 279.74</strain>
    </source>
</reference>
<proteinExistence type="predicted"/>
<evidence type="ECO:0000313" key="4">
    <source>
        <dbReference type="Proteomes" id="UP000799428"/>
    </source>
</evidence>
<evidence type="ECO:0000256" key="1">
    <source>
        <dbReference type="SAM" id="SignalP"/>
    </source>
</evidence>
<feature type="chain" id="PRO_5026217480" evidence="1">
    <location>
        <begin position="20"/>
        <end position="232"/>
    </location>
</feature>
<dbReference type="PANTHER" id="PTHR47797:SF5">
    <property type="entry name" value="CELLOBIOSE DEHYDROGENASE CYTOCHROME DOMAIN-CONTAINING PROTEIN"/>
    <property type="match status" value="1"/>
</dbReference>
<keyword evidence="4" id="KW-1185">Reference proteome</keyword>
<dbReference type="OrthoDB" id="413885at2759"/>
<dbReference type="CDD" id="cd09630">
    <property type="entry name" value="CDH_like_cytochrome"/>
    <property type="match status" value="1"/>
</dbReference>
<dbReference type="SUPFAM" id="SSF49344">
    <property type="entry name" value="CBD9-like"/>
    <property type="match status" value="1"/>
</dbReference>
<dbReference type="PANTHER" id="PTHR47797">
    <property type="entry name" value="DEHYDROGENASE, PUTATIVE (AFU_ORTHOLOGUE AFUA_8G05805)-RELATED"/>
    <property type="match status" value="1"/>
</dbReference>
<dbReference type="Gene3D" id="2.60.40.1210">
    <property type="entry name" value="Cellobiose dehydrogenase, cytochrome domain"/>
    <property type="match status" value="1"/>
</dbReference>
<name>A0A6G1JUL2_9PLEO</name>
<accession>A0A6G1JUL2</accession>
<evidence type="ECO:0000259" key="2">
    <source>
        <dbReference type="Pfam" id="PF16010"/>
    </source>
</evidence>
<sequence length="232" mass="24555">MRCTFGFVWAASLLGSSLGGPVKDLYARDNAVTYFDPETGFTFSEFKAAYSLSSNILYRVAVPSSVPAGAAYDAVLQIVAPNQVGWAGLAWGGTMPKNPLTVGWPNGAKPNFSSRYASGHTMPTAFTGATYQQFTTGNKSNGTHWTLTVKCTGCTSYTGTNGAVRLNPTGTNRFAFAYATAKPTTPGSNTTNFGMHDVFNYWSHDFSQGQNPTFATLVVKNGGTTTSGDAAL</sequence>
<dbReference type="EMBL" id="MU005784">
    <property type="protein sequence ID" value="KAF2703911.1"/>
    <property type="molecule type" value="Genomic_DNA"/>
</dbReference>
<gene>
    <name evidence="3" type="ORF">K504DRAFT_462990</name>
</gene>
<feature type="domain" description="Cellobiose dehydrogenase-like cytochrome" evidence="2">
    <location>
        <begin position="34"/>
        <end position="215"/>
    </location>
</feature>